<comment type="subcellular location">
    <subcellularLocation>
        <location evidence="1">Cell membrane</location>
        <topology evidence="1">Multi-pass membrane protein</topology>
    </subcellularLocation>
</comment>
<sequence>MKKKGNKRIHNPLKIPFSGWKEILLEVKNEIGADYVGLISGVAFYAFLAIFPAIMALISIYGLTTDPHEIEQQLRQISSMMPEEAFQILQRRIENFIQTYSSSLGVSTIIGLIFSIWSANKGTKSLFKGIDIAYDTVNDRGFFRQVLLAFIFTLFGTVLLALSLALIVGFPAMISHLNLPSNIENLISWMRWPVLALIVTFFLCLVYQHAPYRPRPKFRWVVFGALFSTIIWLLASWGFSFYVSHFGSYGEIYGSVSAVVVMLLWLYITSFIIILGAEINSEIVDYVDGDPDREASYKTRKNKEELQDLR</sequence>
<dbReference type="PIRSF" id="PIRSF035875">
    <property type="entry name" value="RNase_BN"/>
    <property type="match status" value="1"/>
</dbReference>
<dbReference type="AlphaFoldDB" id="A0A2R3Z156"/>
<evidence type="ECO:0000313" key="8">
    <source>
        <dbReference type="Proteomes" id="UP000241507"/>
    </source>
</evidence>
<evidence type="ECO:0000313" key="7">
    <source>
        <dbReference type="EMBL" id="AVR43992.1"/>
    </source>
</evidence>
<protein>
    <submittedName>
        <fullName evidence="7">YihY/virulence factor BrkB family protein</fullName>
    </submittedName>
</protein>
<dbReference type="Pfam" id="PF03631">
    <property type="entry name" value="Virul_fac_BrkB"/>
    <property type="match status" value="1"/>
</dbReference>
<dbReference type="RefSeq" id="WP_107010777.1">
    <property type="nucleotide sequence ID" value="NZ_CP028136.1"/>
</dbReference>
<feature type="transmembrane region" description="Helical" evidence="6">
    <location>
        <begin position="35"/>
        <end position="61"/>
    </location>
</feature>
<keyword evidence="5 6" id="KW-0472">Membrane</keyword>
<keyword evidence="4 6" id="KW-1133">Transmembrane helix</keyword>
<dbReference type="InterPro" id="IPR017039">
    <property type="entry name" value="Virul_fac_BrkB"/>
</dbReference>
<evidence type="ECO:0000256" key="1">
    <source>
        <dbReference type="ARBA" id="ARBA00004651"/>
    </source>
</evidence>
<dbReference type="PANTHER" id="PTHR30213">
    <property type="entry name" value="INNER MEMBRANE PROTEIN YHJD"/>
    <property type="match status" value="1"/>
</dbReference>
<gene>
    <name evidence="7" type="ORF">C7S20_01220</name>
</gene>
<feature type="transmembrane region" description="Helical" evidence="6">
    <location>
        <begin position="252"/>
        <end position="275"/>
    </location>
</feature>
<keyword evidence="3 6" id="KW-0812">Transmembrane</keyword>
<keyword evidence="8" id="KW-1185">Reference proteome</keyword>
<dbReference type="KEGG" id="grs:C7S20_01220"/>
<feature type="transmembrane region" description="Helical" evidence="6">
    <location>
        <begin position="146"/>
        <end position="170"/>
    </location>
</feature>
<evidence type="ECO:0000256" key="6">
    <source>
        <dbReference type="SAM" id="Phobius"/>
    </source>
</evidence>
<accession>A0A2R3Z156</accession>
<feature type="transmembrane region" description="Helical" evidence="6">
    <location>
        <begin position="100"/>
        <end position="119"/>
    </location>
</feature>
<feature type="transmembrane region" description="Helical" evidence="6">
    <location>
        <begin position="220"/>
        <end position="240"/>
    </location>
</feature>
<organism evidence="7 8">
    <name type="scientific">Christiangramia fulva</name>
    <dbReference type="NCBI Taxonomy" id="2126553"/>
    <lineage>
        <taxon>Bacteria</taxon>
        <taxon>Pseudomonadati</taxon>
        <taxon>Bacteroidota</taxon>
        <taxon>Flavobacteriia</taxon>
        <taxon>Flavobacteriales</taxon>
        <taxon>Flavobacteriaceae</taxon>
        <taxon>Christiangramia</taxon>
    </lineage>
</organism>
<proteinExistence type="predicted"/>
<name>A0A2R3Z156_9FLAO</name>
<evidence type="ECO:0000256" key="3">
    <source>
        <dbReference type="ARBA" id="ARBA00022692"/>
    </source>
</evidence>
<dbReference type="GO" id="GO:0005886">
    <property type="term" value="C:plasma membrane"/>
    <property type="evidence" value="ECO:0007669"/>
    <property type="project" value="UniProtKB-SubCell"/>
</dbReference>
<keyword evidence="2" id="KW-1003">Cell membrane</keyword>
<dbReference type="OrthoDB" id="977385at2"/>
<dbReference type="PANTHER" id="PTHR30213:SF0">
    <property type="entry name" value="UPF0761 MEMBRANE PROTEIN YIHY"/>
    <property type="match status" value="1"/>
</dbReference>
<reference evidence="8" key="1">
    <citation type="submission" date="2018-03" db="EMBL/GenBank/DDBJ databases">
        <title>Gramella fulva sp. nov., isolated from a dry surface of tidal flat.</title>
        <authorList>
            <person name="Hwang S.H."/>
            <person name="Hwang W.M."/>
            <person name="Kang K."/>
            <person name="Ahn T.-Y."/>
        </authorList>
    </citation>
    <scope>NUCLEOTIDE SEQUENCE [LARGE SCALE GENOMIC DNA]</scope>
    <source>
        <strain evidence="8">SH35</strain>
    </source>
</reference>
<evidence type="ECO:0000256" key="4">
    <source>
        <dbReference type="ARBA" id="ARBA00022989"/>
    </source>
</evidence>
<dbReference type="NCBIfam" id="TIGR00765">
    <property type="entry name" value="yihY_not_rbn"/>
    <property type="match status" value="1"/>
</dbReference>
<feature type="transmembrane region" description="Helical" evidence="6">
    <location>
        <begin position="190"/>
        <end position="208"/>
    </location>
</feature>
<dbReference type="EMBL" id="CP028136">
    <property type="protein sequence ID" value="AVR43992.1"/>
    <property type="molecule type" value="Genomic_DNA"/>
</dbReference>
<dbReference type="Proteomes" id="UP000241507">
    <property type="component" value="Chromosome"/>
</dbReference>
<evidence type="ECO:0000256" key="2">
    <source>
        <dbReference type="ARBA" id="ARBA00022475"/>
    </source>
</evidence>
<evidence type="ECO:0000256" key="5">
    <source>
        <dbReference type="ARBA" id="ARBA00023136"/>
    </source>
</evidence>